<evidence type="ECO:0000256" key="3">
    <source>
        <dbReference type="ARBA" id="ARBA00023242"/>
    </source>
</evidence>
<dbReference type="PANTHER" id="PTHR16056:SF2">
    <property type="entry name" value="TESTIS-EXPRESSED PROTEIN 10"/>
    <property type="match status" value="1"/>
</dbReference>
<evidence type="ECO:0000256" key="2">
    <source>
        <dbReference type="ARBA" id="ARBA00006427"/>
    </source>
</evidence>
<dbReference type="InterPro" id="IPR011989">
    <property type="entry name" value="ARM-like"/>
</dbReference>
<evidence type="ECO:0000259" key="5">
    <source>
        <dbReference type="Pfam" id="PF12333"/>
    </source>
</evidence>
<dbReference type="Gene3D" id="1.25.10.10">
    <property type="entry name" value="Leucine-rich Repeat Variant"/>
    <property type="match status" value="1"/>
</dbReference>
<evidence type="ECO:0000256" key="1">
    <source>
        <dbReference type="ARBA" id="ARBA00004123"/>
    </source>
</evidence>
<sequence>MPQTGATRRQKFLKSEKSKTKLKAKNKELPRGTNVTKTNFKVKKIVIREQLKKHGETEALSTRKLNIKELLSRLNHFNTHSRTDALNGLKELIESHPEVLEHNLGELVHGITPLVLNIEKVVRHESLKVLHLLLSKAKLERIDPFFDIMCTYLRSAMTHIDGRIQEDSLLFLDTLLLCTPTKVAEDFHKIIPNFLDMISKLRVDSKPGRTLSVNLGSQITTVKWRVKVLHRLKDYLHEFIKYNNIENSNGPVVENTKMFNPNELTYYSLFNPVYIQNCQLSCFSSKNLQDSAPVDEVGKFKEYTDTLMPLLFETWLEVCPAANSEKNIETVITEDAASLLKHTLEVISLIWLLVKHFNMKSPTSNIQNTFSQKFRQPYLQHFVKAFPYVTNLRTKNRNVGNTQFENVITDPKLVTQNLEICQLFIVLNPNINVKSQNKDMMSVLNYIEKTFNKNSNAEINDVIIKILHTIFSNEVNNWTRNISAMDGLFRKIVWSYFNKDMPSTFWQKIFSLLCKIALNDKLQHFHESDAFTAWLRHLPDILLEETVTVQTIDIIHKFAVRNNKVFNKVVIPKLLEIIQNLPKLVISDVDVNGRAYYKLFSLLHYVKKWDDESLNVLREQLLQNVYKRDYGNYIFETLQLRTGGA</sequence>
<dbReference type="AlphaFoldDB" id="A0A2A4IXU1"/>
<comment type="caution">
    <text evidence="6">The sequence shown here is derived from an EMBL/GenBank/DDBJ whole genome shotgun (WGS) entry which is preliminary data.</text>
</comment>
<evidence type="ECO:0000256" key="4">
    <source>
        <dbReference type="SAM" id="MobiDB-lite"/>
    </source>
</evidence>
<reference evidence="6" key="1">
    <citation type="submission" date="2017-09" db="EMBL/GenBank/DDBJ databases">
        <title>Contemporary evolution of a Lepidopteran species, Heliothis virescens, in response to modern agricultural practices.</title>
        <authorList>
            <person name="Fritz M.L."/>
            <person name="Deyonke A.M."/>
            <person name="Papanicolaou A."/>
            <person name="Micinski S."/>
            <person name="Westbrook J."/>
            <person name="Gould F."/>
        </authorList>
    </citation>
    <scope>NUCLEOTIDE SEQUENCE [LARGE SCALE GENOMIC DNA]</scope>
    <source>
        <strain evidence="6">HvINT-</strain>
        <tissue evidence="6">Whole body</tissue>
    </source>
</reference>
<feature type="domain" description="Pre-rRNA-processing protein Ipi1 N-terminal" evidence="5">
    <location>
        <begin position="141"/>
        <end position="236"/>
    </location>
</feature>
<feature type="compositionally biased region" description="Basic and acidic residues" evidence="4">
    <location>
        <begin position="13"/>
        <end position="27"/>
    </location>
</feature>
<dbReference type="GO" id="GO:0071339">
    <property type="term" value="C:MLL1 complex"/>
    <property type="evidence" value="ECO:0007669"/>
    <property type="project" value="TreeGrafter"/>
</dbReference>
<dbReference type="SUPFAM" id="SSF48371">
    <property type="entry name" value="ARM repeat"/>
    <property type="match status" value="1"/>
</dbReference>
<comment type="subcellular location">
    <subcellularLocation>
        <location evidence="1">Nucleus</location>
    </subcellularLocation>
</comment>
<dbReference type="PANTHER" id="PTHR16056">
    <property type="entry name" value="REGULATOR OF MICROTUBULE DYNAMICS PROTEIN"/>
    <property type="match status" value="1"/>
</dbReference>
<comment type="similarity">
    <text evidence="2">Belongs to the IPI1/TEX10 family.</text>
</comment>
<dbReference type="EMBL" id="NWSH01004849">
    <property type="protein sequence ID" value="PCG64655.1"/>
    <property type="molecule type" value="Genomic_DNA"/>
</dbReference>
<evidence type="ECO:0000313" key="6">
    <source>
        <dbReference type="EMBL" id="PCG64655.1"/>
    </source>
</evidence>
<dbReference type="Pfam" id="PF12333">
    <property type="entry name" value="Ipi1_N"/>
    <property type="match status" value="1"/>
</dbReference>
<dbReference type="InterPro" id="IPR016024">
    <property type="entry name" value="ARM-type_fold"/>
</dbReference>
<gene>
    <name evidence="6" type="ORF">B5V51_10349</name>
</gene>
<feature type="region of interest" description="Disordered" evidence="4">
    <location>
        <begin position="1"/>
        <end position="27"/>
    </location>
</feature>
<name>A0A2A4IXU1_HELVI</name>
<proteinExistence type="inferred from homology"/>
<dbReference type="InterPro" id="IPR024679">
    <property type="entry name" value="Ipi1_N"/>
</dbReference>
<accession>A0A2A4IXU1</accession>
<organism evidence="6">
    <name type="scientific">Heliothis virescens</name>
    <name type="common">Tobacco budworm moth</name>
    <dbReference type="NCBI Taxonomy" id="7102"/>
    <lineage>
        <taxon>Eukaryota</taxon>
        <taxon>Metazoa</taxon>
        <taxon>Ecdysozoa</taxon>
        <taxon>Arthropoda</taxon>
        <taxon>Hexapoda</taxon>
        <taxon>Insecta</taxon>
        <taxon>Pterygota</taxon>
        <taxon>Neoptera</taxon>
        <taxon>Endopterygota</taxon>
        <taxon>Lepidoptera</taxon>
        <taxon>Glossata</taxon>
        <taxon>Ditrysia</taxon>
        <taxon>Noctuoidea</taxon>
        <taxon>Noctuidae</taxon>
        <taxon>Heliothinae</taxon>
        <taxon>Heliothis</taxon>
    </lineage>
</organism>
<keyword evidence="3" id="KW-0539">Nucleus</keyword>
<dbReference type="STRING" id="7102.A0A2A4IXU1"/>
<protein>
    <recommendedName>
        <fullName evidence="5">Pre-rRNA-processing protein Ipi1 N-terminal domain-containing protein</fullName>
    </recommendedName>
</protein>